<dbReference type="PANTHER" id="PTHR42993:SF1">
    <property type="entry name" value="MAOC-LIKE DEHYDRATASE DOMAIN-CONTAINING PROTEIN"/>
    <property type="match status" value="1"/>
</dbReference>
<dbReference type="InterPro" id="IPR029069">
    <property type="entry name" value="HotDog_dom_sf"/>
</dbReference>
<dbReference type="Proteomes" id="UP000672097">
    <property type="component" value="Unassembled WGS sequence"/>
</dbReference>
<proteinExistence type="predicted"/>
<evidence type="ECO:0000313" key="2">
    <source>
        <dbReference type="EMBL" id="MBQ0935773.1"/>
    </source>
</evidence>
<dbReference type="Pfam" id="PF01575">
    <property type="entry name" value="MaoC_dehydratas"/>
    <property type="match status" value="1"/>
</dbReference>
<feature type="domain" description="MaoC-like" evidence="1">
    <location>
        <begin position="17"/>
        <end position="118"/>
    </location>
</feature>
<dbReference type="InterPro" id="IPR039375">
    <property type="entry name" value="NodN-like"/>
</dbReference>
<dbReference type="EMBL" id="JAGQDG010000004">
    <property type="protein sequence ID" value="MBQ0935773.1"/>
    <property type="molecule type" value="Genomic_DNA"/>
</dbReference>
<evidence type="ECO:0000313" key="3">
    <source>
        <dbReference type="Proteomes" id="UP000672097"/>
    </source>
</evidence>
<organism evidence="2 3">
    <name type="scientific">Ideonella paludis</name>
    <dbReference type="NCBI Taxonomy" id="1233411"/>
    <lineage>
        <taxon>Bacteria</taxon>
        <taxon>Pseudomonadati</taxon>
        <taxon>Pseudomonadota</taxon>
        <taxon>Betaproteobacteria</taxon>
        <taxon>Burkholderiales</taxon>
        <taxon>Sphaerotilaceae</taxon>
        <taxon>Ideonella</taxon>
    </lineage>
</organism>
<sequence length="158" mass="17310">MSTPTTHYAHLAELSALVGQRLGSSEWMLVDQARIDRFAEATGDLQWIHCNELQASVGPYGCTIAHGFLTLSLISAMFDSAFVVDDVVMGLNYGLNRVRFPAPVLVGRRVRGHFTLQAFEPLEGGAQLAVLVEVECEGQDKPVCVAETLGRRYTVSDR</sequence>
<protein>
    <submittedName>
        <fullName evidence="2">MaoC family dehydratase</fullName>
    </submittedName>
</protein>
<reference evidence="2 3" key="1">
    <citation type="submission" date="2021-04" db="EMBL/GenBank/DDBJ databases">
        <title>The genome sequence of type strain Ideonella paludis KCTC 32238.</title>
        <authorList>
            <person name="Liu Y."/>
        </authorList>
    </citation>
    <scope>NUCLEOTIDE SEQUENCE [LARGE SCALE GENOMIC DNA]</scope>
    <source>
        <strain evidence="2 3">KCTC 32238</strain>
    </source>
</reference>
<dbReference type="PANTHER" id="PTHR42993">
    <property type="entry name" value="MAOC-LIKE DEHYDRATASE DOMAIN-CONTAINING PROTEIN"/>
    <property type="match status" value="1"/>
</dbReference>
<dbReference type="RefSeq" id="WP_210809054.1">
    <property type="nucleotide sequence ID" value="NZ_JAGQDG010000004.1"/>
</dbReference>
<name>A0ABS5DX95_9BURK</name>
<accession>A0ABS5DX95</accession>
<dbReference type="InterPro" id="IPR002539">
    <property type="entry name" value="MaoC-like_dom"/>
</dbReference>
<comment type="caution">
    <text evidence="2">The sequence shown here is derived from an EMBL/GenBank/DDBJ whole genome shotgun (WGS) entry which is preliminary data.</text>
</comment>
<gene>
    <name evidence="2" type="ORF">KAK11_10570</name>
</gene>
<dbReference type="Gene3D" id="3.10.129.10">
    <property type="entry name" value="Hotdog Thioesterase"/>
    <property type="match status" value="1"/>
</dbReference>
<evidence type="ECO:0000259" key="1">
    <source>
        <dbReference type="Pfam" id="PF01575"/>
    </source>
</evidence>
<dbReference type="CDD" id="cd03450">
    <property type="entry name" value="NodN"/>
    <property type="match status" value="1"/>
</dbReference>
<keyword evidence="3" id="KW-1185">Reference proteome</keyword>
<dbReference type="SUPFAM" id="SSF54637">
    <property type="entry name" value="Thioesterase/thiol ester dehydrase-isomerase"/>
    <property type="match status" value="1"/>
</dbReference>